<keyword evidence="5" id="KW-1185">Reference proteome</keyword>
<evidence type="ECO:0000313" key="5">
    <source>
        <dbReference type="Proteomes" id="UP001162480"/>
    </source>
</evidence>
<dbReference type="InterPro" id="IPR051149">
    <property type="entry name" value="Spindly/BICDR_Dynein_Adapter"/>
</dbReference>
<gene>
    <name evidence="4" type="ORF">OCTVUL_1B029171</name>
</gene>
<dbReference type="Proteomes" id="UP001162480">
    <property type="component" value="Chromosome 3"/>
</dbReference>
<dbReference type="PANTHER" id="PTHR32123:SF9">
    <property type="entry name" value="PROTEIN SPINDLY"/>
    <property type="match status" value="1"/>
</dbReference>
<evidence type="ECO:0000256" key="3">
    <source>
        <dbReference type="SAM" id="MobiDB-lite"/>
    </source>
</evidence>
<reference evidence="4" key="1">
    <citation type="submission" date="2023-08" db="EMBL/GenBank/DDBJ databases">
        <authorList>
            <person name="Alioto T."/>
            <person name="Alioto T."/>
            <person name="Gomez Garrido J."/>
        </authorList>
    </citation>
    <scope>NUCLEOTIDE SEQUENCE</scope>
</reference>
<feature type="compositionally biased region" description="Basic and acidic residues" evidence="3">
    <location>
        <begin position="854"/>
        <end position="869"/>
    </location>
</feature>
<evidence type="ECO:0000313" key="4">
    <source>
        <dbReference type="EMBL" id="CAI9719836.1"/>
    </source>
</evidence>
<feature type="coiled-coil region" evidence="2">
    <location>
        <begin position="764"/>
        <end position="826"/>
    </location>
</feature>
<evidence type="ECO:0000256" key="1">
    <source>
        <dbReference type="ARBA" id="ARBA00023054"/>
    </source>
</evidence>
<feature type="coiled-coil region" evidence="2">
    <location>
        <begin position="656"/>
        <end position="683"/>
    </location>
</feature>
<evidence type="ECO:0000256" key="2">
    <source>
        <dbReference type="SAM" id="Coils"/>
    </source>
</evidence>
<proteinExistence type="predicted"/>
<protein>
    <recommendedName>
        <fullName evidence="6">Protein Spindly</fullName>
    </recommendedName>
</protein>
<name>A0AA36APE9_OCTVU</name>
<dbReference type="EMBL" id="OX597816">
    <property type="protein sequence ID" value="CAI9719836.1"/>
    <property type="molecule type" value="Genomic_DNA"/>
</dbReference>
<feature type="coiled-coil region" evidence="2">
    <location>
        <begin position="582"/>
        <end position="630"/>
    </location>
</feature>
<accession>A0AA36APE9</accession>
<organism evidence="4 5">
    <name type="scientific">Octopus vulgaris</name>
    <name type="common">Common octopus</name>
    <dbReference type="NCBI Taxonomy" id="6645"/>
    <lineage>
        <taxon>Eukaryota</taxon>
        <taxon>Metazoa</taxon>
        <taxon>Spiralia</taxon>
        <taxon>Lophotrochozoa</taxon>
        <taxon>Mollusca</taxon>
        <taxon>Cephalopoda</taxon>
        <taxon>Coleoidea</taxon>
        <taxon>Octopodiformes</taxon>
        <taxon>Octopoda</taxon>
        <taxon>Incirrata</taxon>
        <taxon>Octopodidae</taxon>
        <taxon>Octopus</taxon>
    </lineage>
</organism>
<sequence length="968" mass="111040">MASNNGDDVGLQQFVKMSLMDELVSAGVDSNEFLGNPLKYDDFVATNNLDDSSLSHSVCEDFTVDFTDMKDIYPGSRCKNLYGNVDTTNNNNSLFENCTMNLEQELEQAVTLTGSSMATTSNSVTSIKDHDGDNIGNDVTNNSNDHGDNEIDNNHNSDYGDDGSKFLCGNLVDEYDVTAETDKDISSVVNNFSLERNMEKECTLIKDEINDGNSLGSHLIDTEKTRLSTEIAVDVDMTESPTKITSDVDMIKARSPTEIDLDVDRIKTESSTEIDIDVDMIKTRSPTEIDLDMDRIKTESSTEIDIDVDMIETESPVKNSNTINSFAAEETLNASIKTEPAYKVTVDCNNANSVTMSSIKSETDHTNKSVVVQSAQDSQLEACESFEDLYLQEKFLKKEREVDSLRKQLDDKQKVIHHAVNFGKQLLEENEELKEKVHKLEQKMITIDEELKNEIHSTKLKLESKEYMEKQYNEEISLLQNEITQFKTEVDSYQKQEATLKRELRNKDDLLEQSNLKEEQLTAAIKNLEKLLLEKAEEVSHYPSQSLCDDNQQQVVLEKEVLELQTECTNLKIKITSSHANTNRVEEELLRVKRRLDEKQLEYEEVRSEMNSYQKTLEVSQREILDLKAQLYAAQVENMNRQDRGNSLFSEVEDRRISVEKTLMALQENYQVLKEKHNLEKQQNYKLKMQNMSYQMDSSKENETGLEYLDYKLSQSQYEIKQLQEKIKHMEKHESQQIDQLTDIQKTFGTNENQGLIDFLKLLNDKKQNDLQVTQEKLNNLQMQYFQESDKVVDYIKKLRLAEEQIKALRYRNMKLKLQIDELISKYKPDEIGNVRNDRKTRTEKIPLSSSENFPEKLKSQKEPSKPEQKLPAQNQSMTHRRKLELARYGLINPLDVLDGSPKAKKTVSMSHDVEIIDQNVNKEQKLASTPSAVSQQTKRKSKGKLIPRKIIEVKAPPDTNGVECAQQ</sequence>
<feature type="coiled-coil region" evidence="2">
    <location>
        <begin position="395"/>
        <end position="538"/>
    </location>
</feature>
<feature type="region of interest" description="Disordered" evidence="3">
    <location>
        <begin position="833"/>
        <end position="880"/>
    </location>
</feature>
<dbReference type="AlphaFoldDB" id="A0AA36APE9"/>
<feature type="compositionally biased region" description="Basic and acidic residues" evidence="3">
    <location>
        <begin position="145"/>
        <end position="155"/>
    </location>
</feature>
<feature type="region of interest" description="Disordered" evidence="3">
    <location>
        <begin position="125"/>
        <end position="158"/>
    </location>
</feature>
<feature type="compositionally biased region" description="Basic and acidic residues" evidence="3">
    <location>
        <begin position="833"/>
        <end position="845"/>
    </location>
</feature>
<keyword evidence="1 2" id="KW-0175">Coiled coil</keyword>
<dbReference type="PANTHER" id="PTHR32123">
    <property type="entry name" value="BICD FAMILY-LIKE CARGO ADAPTER"/>
    <property type="match status" value="1"/>
</dbReference>
<evidence type="ECO:0008006" key="6">
    <source>
        <dbReference type="Google" id="ProtNLM"/>
    </source>
</evidence>
<feature type="coiled-coil region" evidence="2">
    <location>
        <begin position="713"/>
        <end position="740"/>
    </location>
</feature>